<comment type="caution">
    <text evidence="2">The sequence shown here is derived from an EMBL/GenBank/DDBJ whole genome shotgun (WGS) entry which is preliminary data.</text>
</comment>
<feature type="transmembrane region" description="Helical" evidence="1">
    <location>
        <begin position="51"/>
        <end position="67"/>
    </location>
</feature>
<evidence type="ECO:0000256" key="1">
    <source>
        <dbReference type="SAM" id="Phobius"/>
    </source>
</evidence>
<keyword evidence="1" id="KW-0812">Transmembrane</keyword>
<feature type="transmembrane region" description="Helical" evidence="1">
    <location>
        <begin position="487"/>
        <end position="507"/>
    </location>
</feature>
<dbReference type="OrthoDB" id="7328988at2"/>
<feature type="transmembrane region" description="Helical" evidence="1">
    <location>
        <begin position="20"/>
        <end position="39"/>
    </location>
</feature>
<dbReference type="AlphaFoldDB" id="A0A437P668"/>
<dbReference type="Proteomes" id="UP000286997">
    <property type="component" value="Unassembled WGS sequence"/>
</dbReference>
<evidence type="ECO:0008006" key="4">
    <source>
        <dbReference type="Google" id="ProtNLM"/>
    </source>
</evidence>
<proteinExistence type="predicted"/>
<organism evidence="2 3">
    <name type="scientific">Methylobacterium oryzihabitans</name>
    <dbReference type="NCBI Taxonomy" id="2499852"/>
    <lineage>
        <taxon>Bacteria</taxon>
        <taxon>Pseudomonadati</taxon>
        <taxon>Pseudomonadota</taxon>
        <taxon>Alphaproteobacteria</taxon>
        <taxon>Hyphomicrobiales</taxon>
        <taxon>Methylobacteriaceae</taxon>
        <taxon>Methylobacterium</taxon>
    </lineage>
</organism>
<name>A0A437P668_9HYPH</name>
<feature type="transmembrane region" description="Helical" evidence="1">
    <location>
        <begin position="314"/>
        <end position="331"/>
    </location>
</feature>
<reference evidence="2 3" key="1">
    <citation type="submission" date="2019-01" db="EMBL/GenBank/DDBJ databases">
        <authorList>
            <person name="Chen W.-M."/>
        </authorList>
    </citation>
    <scope>NUCLEOTIDE SEQUENCE [LARGE SCALE GENOMIC DNA]</scope>
    <source>
        <strain evidence="2 3">TER-1</strain>
    </source>
</reference>
<evidence type="ECO:0000313" key="2">
    <source>
        <dbReference type="EMBL" id="RVU17754.1"/>
    </source>
</evidence>
<gene>
    <name evidence="2" type="ORF">EOE48_12795</name>
</gene>
<feature type="transmembrane region" description="Helical" evidence="1">
    <location>
        <begin position="371"/>
        <end position="388"/>
    </location>
</feature>
<keyword evidence="1" id="KW-0472">Membrane</keyword>
<feature type="transmembrane region" description="Helical" evidence="1">
    <location>
        <begin position="416"/>
        <end position="438"/>
    </location>
</feature>
<feature type="transmembrane region" description="Helical" evidence="1">
    <location>
        <begin position="278"/>
        <end position="302"/>
    </location>
</feature>
<dbReference type="EMBL" id="SACP01000011">
    <property type="protein sequence ID" value="RVU17754.1"/>
    <property type="molecule type" value="Genomic_DNA"/>
</dbReference>
<feature type="transmembrane region" description="Helical" evidence="1">
    <location>
        <begin position="73"/>
        <end position="90"/>
    </location>
</feature>
<sequence length="633" mass="65697">MSTWLAAAVPPLPDGREAAGLAVGLLLFWGFAVLGRAVAGTAGARGVELPVGYAVVAGAIVLAGLAVPGPGLAATAGLVLAVAGAAAAWARPGLRPLVPLARVTVLALPLLAVAAANRPVQWDDYSHWIPNAVYLLRHDAFPAAGLPRSPSHWPGYPYAMPIWSWLIWRGAGFVENAGAMVSGLYLVAAAALLIEAWRGEAPGGPAPAWRDWGRAGAALLAVTALSPSFHRSYSLTGYADTATGVVLAALVWSAGGLLRPDRPDPAASRRLLLQSGLAAILLVSLKQVNLVLLGLAAAGLAGAAWSARVPQRRVVLLGLALVPAVALWLLWQTHAAAQIPGGQFRYRPFAEWRWSLAAPLVRAMAVEAGRVPLHFVALGLVALLAAATRRPGTAPAREAAAGPGTARIPVPDGRSLAVVTLVVALGYTGFLFVTYLAAPFSDDEVRRAASFHRYSGHAGVLALVALARLCAERLAPAVAIPAGRLRIAVLAAAVAASASVPLGWRYFLGTRDYRWAEAFARTTRAVLPAGGPVAVVLPQPAAFVEILLRYQTAKPGAPDGTGFWPGTLVFVTPDDGEGAPAAVASDRRFAAAIVRDAAPETAAAFGLGGDRRGFRWLVREGEAWRVVATEGAR</sequence>
<feature type="transmembrane region" description="Helical" evidence="1">
    <location>
        <begin position="238"/>
        <end position="258"/>
    </location>
</feature>
<evidence type="ECO:0000313" key="3">
    <source>
        <dbReference type="Proteomes" id="UP000286997"/>
    </source>
</evidence>
<feature type="transmembrane region" description="Helical" evidence="1">
    <location>
        <begin position="173"/>
        <end position="194"/>
    </location>
</feature>
<keyword evidence="3" id="KW-1185">Reference proteome</keyword>
<accession>A0A437P668</accession>
<keyword evidence="1" id="KW-1133">Transmembrane helix</keyword>
<dbReference type="RefSeq" id="WP_127729557.1">
    <property type="nucleotide sequence ID" value="NZ_SACP01000011.1"/>
</dbReference>
<protein>
    <recommendedName>
        <fullName evidence="4">Glycosyltransferase RgtA/B/C/D-like domain-containing protein</fullName>
    </recommendedName>
</protein>